<reference evidence="2 3" key="1">
    <citation type="journal article" date="2020" name="IScience">
        <title>Genome Sequencing of the Endangered Kingdonia uniflora (Circaeasteraceae, Ranunculales) Reveals Potential Mechanisms of Evolutionary Specialization.</title>
        <authorList>
            <person name="Sun Y."/>
            <person name="Deng T."/>
            <person name="Zhang A."/>
            <person name="Moore M.J."/>
            <person name="Landis J.B."/>
            <person name="Lin N."/>
            <person name="Zhang H."/>
            <person name="Zhang X."/>
            <person name="Huang J."/>
            <person name="Zhang X."/>
            <person name="Sun H."/>
            <person name="Wang H."/>
        </authorList>
    </citation>
    <scope>NUCLEOTIDE SEQUENCE [LARGE SCALE GENOMIC DNA]</scope>
    <source>
        <strain evidence="2">TB1705</strain>
        <tissue evidence="2">Leaf</tissue>
    </source>
</reference>
<name>A0A7J7MSZ7_9MAGN</name>
<dbReference type="Gene3D" id="2.130.10.10">
    <property type="entry name" value="YVTN repeat-like/Quinoprotein amine dehydrogenase"/>
    <property type="match status" value="1"/>
</dbReference>
<dbReference type="InterPro" id="IPR042626">
    <property type="entry name" value="THOC6"/>
</dbReference>
<dbReference type="InterPro" id="IPR015943">
    <property type="entry name" value="WD40/YVTN_repeat-like_dom_sf"/>
</dbReference>
<dbReference type="OrthoDB" id="273067at2759"/>
<evidence type="ECO:0000256" key="1">
    <source>
        <dbReference type="ARBA" id="ARBA00022574"/>
    </source>
</evidence>
<dbReference type="SUPFAM" id="SSF50998">
    <property type="entry name" value="Quinoprotein alcohol dehydrogenase-like"/>
    <property type="match status" value="1"/>
</dbReference>
<dbReference type="PANTHER" id="PTHR44411">
    <property type="entry name" value="THO COMPLEX SUBUNIT 6 HOMOLOG"/>
    <property type="match status" value="1"/>
</dbReference>
<sequence length="111" mass="12464">MMPFRGPWGALSPVPENNAIAVDFQGGSLYAAVGDSCAYCWDVETGQIKIVFKGHSDYLYCVVARNSRNQVYKLIQINRNTQRHSKAVSILALKHPRPFFMVVLLVFLFIG</sequence>
<keyword evidence="3" id="KW-1185">Reference proteome</keyword>
<dbReference type="AlphaFoldDB" id="A0A7J7MSZ7"/>
<dbReference type="InterPro" id="IPR011047">
    <property type="entry name" value="Quinoprotein_ADH-like_sf"/>
</dbReference>
<dbReference type="PANTHER" id="PTHR44411:SF1">
    <property type="entry name" value="THO COMPLEX SUBUNIT 6 HOMOLOG"/>
    <property type="match status" value="1"/>
</dbReference>
<keyword evidence="1" id="KW-0853">WD repeat</keyword>
<protein>
    <submittedName>
        <fullName evidence="2">Uncharacterized protein</fullName>
    </submittedName>
</protein>
<dbReference type="GO" id="GO:0000347">
    <property type="term" value="C:THO complex"/>
    <property type="evidence" value="ECO:0007669"/>
    <property type="project" value="TreeGrafter"/>
</dbReference>
<evidence type="ECO:0000313" key="3">
    <source>
        <dbReference type="Proteomes" id="UP000541444"/>
    </source>
</evidence>
<comment type="caution">
    <text evidence="2">The sequence shown here is derived from an EMBL/GenBank/DDBJ whole genome shotgun (WGS) entry which is preliminary data.</text>
</comment>
<organism evidence="2 3">
    <name type="scientific">Kingdonia uniflora</name>
    <dbReference type="NCBI Taxonomy" id="39325"/>
    <lineage>
        <taxon>Eukaryota</taxon>
        <taxon>Viridiplantae</taxon>
        <taxon>Streptophyta</taxon>
        <taxon>Embryophyta</taxon>
        <taxon>Tracheophyta</taxon>
        <taxon>Spermatophyta</taxon>
        <taxon>Magnoliopsida</taxon>
        <taxon>Ranunculales</taxon>
        <taxon>Circaeasteraceae</taxon>
        <taxon>Kingdonia</taxon>
    </lineage>
</organism>
<proteinExistence type="predicted"/>
<dbReference type="GO" id="GO:0000346">
    <property type="term" value="C:transcription export complex"/>
    <property type="evidence" value="ECO:0007669"/>
    <property type="project" value="TreeGrafter"/>
</dbReference>
<dbReference type="Proteomes" id="UP000541444">
    <property type="component" value="Unassembled WGS sequence"/>
</dbReference>
<dbReference type="EMBL" id="JACGCM010001237">
    <property type="protein sequence ID" value="KAF6158035.1"/>
    <property type="molecule type" value="Genomic_DNA"/>
</dbReference>
<dbReference type="GO" id="GO:0006406">
    <property type="term" value="P:mRNA export from nucleus"/>
    <property type="evidence" value="ECO:0007669"/>
    <property type="project" value="TreeGrafter"/>
</dbReference>
<accession>A0A7J7MSZ7</accession>
<gene>
    <name evidence="2" type="ORF">GIB67_014829</name>
</gene>
<evidence type="ECO:0000313" key="2">
    <source>
        <dbReference type="EMBL" id="KAF6158035.1"/>
    </source>
</evidence>